<feature type="domain" description="Translation initiation factor IF2/IF5" evidence="7">
    <location>
        <begin position="134"/>
        <end position="243"/>
    </location>
</feature>
<evidence type="ECO:0000256" key="2">
    <source>
        <dbReference type="ARBA" id="ARBA00022540"/>
    </source>
</evidence>
<organism evidence="8 9">
    <name type="scientific">Hymenolepis diminuta</name>
    <name type="common">Rat tapeworm</name>
    <dbReference type="NCBI Taxonomy" id="6216"/>
    <lineage>
        <taxon>Eukaryota</taxon>
        <taxon>Metazoa</taxon>
        <taxon>Spiralia</taxon>
        <taxon>Lophotrochozoa</taxon>
        <taxon>Platyhelminthes</taxon>
        <taxon>Cestoda</taxon>
        <taxon>Eucestoda</taxon>
        <taxon>Cyclophyllidea</taxon>
        <taxon>Hymenolepididae</taxon>
        <taxon>Hymenolepis</taxon>
    </lineage>
</organism>
<dbReference type="GO" id="GO:0001731">
    <property type="term" value="P:formation of translation preinitiation complex"/>
    <property type="evidence" value="ECO:0007669"/>
    <property type="project" value="TreeGrafter"/>
</dbReference>
<dbReference type="GO" id="GO:0031369">
    <property type="term" value="F:translation initiation factor binding"/>
    <property type="evidence" value="ECO:0007669"/>
    <property type="project" value="TreeGrafter"/>
</dbReference>
<sequence length="268" mass="29311">MADESVPPVDFGKKKKKSKNPLAVAEETPAPPVAATPTPTVEKVTEEFNDTTFFDKKKKKRRTVDVAKQLEGGEGSVPMPSEELQSGEIVNSDANAAAGEAAPTPALLYSYEELLQRIFDQLIANNPELATDVRKKLKMPPPLMARVGTKKTQFTNFTIICKSFNRDPSHLSAYLFAELGTNGSIDANGALMIRGKYMAKHIEPLLQSYARNYVKCSTCGSHDTVLSKDARLLFLICKKCNSKVTVKNVTSGFQAVTDKRAAIRAKAQ</sequence>
<keyword evidence="3" id="KW-0648">Protein biosynthesis</keyword>
<dbReference type="InterPro" id="IPR002735">
    <property type="entry name" value="Transl_init_fac_IF2/IF5_dom"/>
</dbReference>
<dbReference type="Proteomes" id="UP000321570">
    <property type="component" value="Unassembled WGS sequence"/>
</dbReference>
<evidence type="ECO:0000313" key="9">
    <source>
        <dbReference type="Proteomes" id="UP000321570"/>
    </source>
</evidence>
<dbReference type="AlphaFoldDB" id="A0A564YDH2"/>
<accession>A0A564YDH2</accession>
<proteinExistence type="inferred from homology"/>
<dbReference type="PANTHER" id="PTHR23001:SF3">
    <property type="entry name" value="EUKARYOTIC TRANSLATION INITIATION FACTOR 2 SUBUNIT 2"/>
    <property type="match status" value="1"/>
</dbReference>
<dbReference type="GO" id="GO:0003729">
    <property type="term" value="F:mRNA binding"/>
    <property type="evidence" value="ECO:0007669"/>
    <property type="project" value="TreeGrafter"/>
</dbReference>
<dbReference type="EMBL" id="CABIJS010000144">
    <property type="protein sequence ID" value="VUZ44584.1"/>
    <property type="molecule type" value="Genomic_DNA"/>
</dbReference>
<evidence type="ECO:0000256" key="3">
    <source>
        <dbReference type="ARBA" id="ARBA00022917"/>
    </source>
</evidence>
<dbReference type="FunFam" id="3.30.30.170:FF:000001">
    <property type="entry name" value="Eukaryotic translation initiation factor 2 subunit"/>
    <property type="match status" value="1"/>
</dbReference>
<dbReference type="GO" id="GO:0003743">
    <property type="term" value="F:translation initiation factor activity"/>
    <property type="evidence" value="ECO:0007669"/>
    <property type="project" value="UniProtKB-KW"/>
</dbReference>
<dbReference type="InterPro" id="IPR016190">
    <property type="entry name" value="Transl_init_fac_IF2/IF5_Zn-bd"/>
</dbReference>
<gene>
    <name evidence="8" type="ORF">WMSIL1_LOCUS4796</name>
</gene>
<evidence type="ECO:0000256" key="1">
    <source>
        <dbReference type="ARBA" id="ARBA00010397"/>
    </source>
</evidence>
<dbReference type="InterPro" id="IPR016189">
    <property type="entry name" value="Transl_init_fac_IF2/IF5_N"/>
</dbReference>
<keyword evidence="9" id="KW-1185">Reference proteome</keyword>
<dbReference type="SUPFAM" id="SSF75689">
    <property type="entry name" value="Zinc-binding domain of translation initiation factor 2 beta"/>
    <property type="match status" value="1"/>
</dbReference>
<reference evidence="8 9" key="1">
    <citation type="submission" date="2019-07" db="EMBL/GenBank/DDBJ databases">
        <authorList>
            <person name="Jastrzebski P J."/>
            <person name="Paukszto L."/>
            <person name="Jastrzebski P J."/>
        </authorList>
    </citation>
    <scope>NUCLEOTIDE SEQUENCE [LARGE SCALE GENOMIC DNA]</scope>
    <source>
        <strain evidence="8 9">WMS-il1</strain>
    </source>
</reference>
<dbReference type="SMART" id="SM00653">
    <property type="entry name" value="eIF2B_5"/>
    <property type="match status" value="1"/>
</dbReference>
<dbReference type="InterPro" id="IPR045196">
    <property type="entry name" value="IF2/IF5"/>
</dbReference>
<protein>
    <recommendedName>
        <fullName evidence="4">Eukaryotic translation initiation factor 2 subunit 2</fullName>
    </recommendedName>
    <alternativeName>
        <fullName evidence="5">Eukaryotic translation initiation factor 2 subunit beta</fullName>
    </alternativeName>
</protein>
<comment type="similarity">
    <text evidence="1">Belongs to the eIF-2-beta/eIF-5 family.</text>
</comment>
<evidence type="ECO:0000259" key="7">
    <source>
        <dbReference type="SMART" id="SM00653"/>
    </source>
</evidence>
<name>A0A564YDH2_HYMDI</name>
<dbReference type="PANTHER" id="PTHR23001">
    <property type="entry name" value="EUKARYOTIC TRANSLATION INITIATION FACTOR"/>
    <property type="match status" value="1"/>
</dbReference>
<evidence type="ECO:0000256" key="5">
    <source>
        <dbReference type="ARBA" id="ARBA00042452"/>
    </source>
</evidence>
<dbReference type="SUPFAM" id="SSF100966">
    <property type="entry name" value="Translation initiation factor 2 beta, aIF2beta, N-terminal domain"/>
    <property type="match status" value="1"/>
</dbReference>
<feature type="region of interest" description="Disordered" evidence="6">
    <location>
        <begin position="1"/>
        <end position="43"/>
    </location>
</feature>
<evidence type="ECO:0000313" key="8">
    <source>
        <dbReference type="EMBL" id="VUZ44584.1"/>
    </source>
</evidence>
<dbReference type="Pfam" id="PF01873">
    <property type="entry name" value="eIF-5_eIF-2B"/>
    <property type="match status" value="1"/>
</dbReference>
<evidence type="ECO:0000256" key="4">
    <source>
        <dbReference type="ARBA" id="ARBA00040874"/>
    </source>
</evidence>
<keyword evidence="2" id="KW-0396">Initiation factor</keyword>
<dbReference type="Gene3D" id="3.30.30.170">
    <property type="match status" value="1"/>
</dbReference>
<evidence type="ECO:0000256" key="6">
    <source>
        <dbReference type="SAM" id="MobiDB-lite"/>
    </source>
</evidence>
<dbReference type="GO" id="GO:0005850">
    <property type="term" value="C:eukaryotic translation initiation factor 2 complex"/>
    <property type="evidence" value="ECO:0007669"/>
    <property type="project" value="TreeGrafter"/>
</dbReference>